<reference evidence="1" key="1">
    <citation type="submission" date="2017-12" db="EMBL/GenBank/DDBJ databases">
        <authorList>
            <person name="Thomas-White K."/>
            <person name="Wolfe A.J."/>
        </authorList>
    </citation>
    <scope>NUCLEOTIDE SEQUENCE</scope>
    <source>
        <strain evidence="1">UMB0763</strain>
    </source>
</reference>
<reference evidence="1" key="2">
    <citation type="submission" date="2023-10" db="EMBL/GenBank/DDBJ databases">
        <authorList>
            <person name="Choi B."/>
        </authorList>
    </citation>
    <scope>NUCLEOTIDE SEQUENCE</scope>
    <source>
        <strain evidence="1">UMB0763</strain>
    </source>
</reference>
<dbReference type="KEGG" id="cpyr:CYJ47_03350"/>
<evidence type="ECO:0000313" key="1">
    <source>
        <dbReference type="EMBL" id="WOT02821.1"/>
    </source>
</evidence>
<evidence type="ECO:0000313" key="2">
    <source>
        <dbReference type="Proteomes" id="UP000234560"/>
    </source>
</evidence>
<dbReference type="EMBL" id="CP136958">
    <property type="protein sequence ID" value="WOT02821.1"/>
    <property type="molecule type" value="Genomic_DNA"/>
</dbReference>
<sequence length="60" mass="7243">MEKHMDSHFIIHQVDPQVRRAAVAQRREEEILSALERQFEVNQERVLTDQIATYWFPFDS</sequence>
<proteinExistence type="predicted"/>
<accession>A0AAF0YWJ2</accession>
<organism evidence="1 2">
    <name type="scientific">Corynebacterium pyruviciproducens</name>
    <dbReference type="NCBI Taxonomy" id="598660"/>
    <lineage>
        <taxon>Bacteria</taxon>
        <taxon>Bacillati</taxon>
        <taxon>Actinomycetota</taxon>
        <taxon>Actinomycetes</taxon>
        <taxon>Mycobacteriales</taxon>
        <taxon>Corynebacteriaceae</taxon>
        <taxon>Corynebacterium</taxon>
    </lineage>
</organism>
<gene>
    <name evidence="1" type="ORF">CYJ47_03350</name>
</gene>
<dbReference type="Proteomes" id="UP000234560">
    <property type="component" value="Chromosome"/>
</dbReference>
<protein>
    <submittedName>
        <fullName evidence="1">Uncharacterized protein</fullName>
    </submittedName>
</protein>
<dbReference type="RefSeq" id="WP_143485500.1">
    <property type="nucleotide sequence ID" value="NZ_CAMIHY010000004.1"/>
</dbReference>
<name>A0AAF0YWJ2_9CORY</name>
<dbReference type="AlphaFoldDB" id="A0AAF0YWJ2"/>